<name>A0ABW2WWQ6_9ACTN</name>
<dbReference type="Proteomes" id="UP001596915">
    <property type="component" value="Unassembled WGS sequence"/>
</dbReference>
<comment type="caution">
    <text evidence="2">The sequence shown here is derived from an EMBL/GenBank/DDBJ whole genome shotgun (WGS) entry which is preliminary data.</text>
</comment>
<proteinExistence type="predicted"/>
<dbReference type="EMBL" id="JBHTGL010000008">
    <property type="protein sequence ID" value="MFD0624214.1"/>
    <property type="molecule type" value="Genomic_DNA"/>
</dbReference>
<sequence>MPLRIHFTAEDLTRTRLADGPGPMLELDIALRLLQEASHPTRFGAWRRESLRRLSPRVRRLCDLIPPTGWTVDFLGHATAGTIEEALDRVRATPAAQVRKNMETWAGLDHRRPVPSWTQSLGSDRQLLLELADTAAHAHQHVIAPYQQHIDALNGADQALRARQVTHGGLQALLSGLNPRYIRWKPPVLELTMASGNTGDIHLAGRGLLLIPSVFGAVYPALDDTAEPQPWLTYPVGLRDTDHFLSPIDTARTLSTVSDSLTALLGHTRALVLWTIAHRPGCTTTETGPPRRYLPGQRQPARDRPPHRRPHPHHPASQHCSPHHHSRRPQPPQPRFLTAHFGARGGPCPVRPAHLNGSGTGRPADRWSSSDRSIPRGRRSTGPRGHPN</sequence>
<evidence type="ECO:0000256" key="1">
    <source>
        <dbReference type="SAM" id="MobiDB-lite"/>
    </source>
</evidence>
<protein>
    <submittedName>
        <fullName evidence="2">ArsR family transcriptional regulator</fullName>
    </submittedName>
</protein>
<feature type="compositionally biased region" description="Basic residues" evidence="1">
    <location>
        <begin position="375"/>
        <end position="388"/>
    </location>
</feature>
<accession>A0ABW2WWQ6</accession>
<feature type="region of interest" description="Disordered" evidence="1">
    <location>
        <begin position="280"/>
        <end position="388"/>
    </location>
</feature>
<reference evidence="3" key="1">
    <citation type="journal article" date="2019" name="Int. J. Syst. Evol. Microbiol.">
        <title>The Global Catalogue of Microorganisms (GCM) 10K type strain sequencing project: providing services to taxonomists for standard genome sequencing and annotation.</title>
        <authorList>
            <consortium name="The Broad Institute Genomics Platform"/>
            <consortium name="The Broad Institute Genome Sequencing Center for Infectious Disease"/>
            <person name="Wu L."/>
            <person name="Ma J."/>
        </authorList>
    </citation>
    <scope>NUCLEOTIDE SEQUENCE [LARGE SCALE GENOMIC DNA]</scope>
    <source>
        <strain evidence="3">JCM 12607</strain>
    </source>
</reference>
<gene>
    <name evidence="2" type="ORF">ACFQ2K_17000</name>
</gene>
<keyword evidence="3" id="KW-1185">Reference proteome</keyword>
<evidence type="ECO:0000313" key="3">
    <source>
        <dbReference type="Proteomes" id="UP001596915"/>
    </source>
</evidence>
<organism evidence="2 3">
    <name type="scientific">Streptomyces sanglieri</name>
    <dbReference type="NCBI Taxonomy" id="193460"/>
    <lineage>
        <taxon>Bacteria</taxon>
        <taxon>Bacillati</taxon>
        <taxon>Actinomycetota</taxon>
        <taxon>Actinomycetes</taxon>
        <taxon>Kitasatosporales</taxon>
        <taxon>Streptomycetaceae</taxon>
        <taxon>Streptomyces</taxon>
    </lineage>
</organism>
<evidence type="ECO:0000313" key="2">
    <source>
        <dbReference type="EMBL" id="MFD0624214.1"/>
    </source>
</evidence>
<feature type="compositionally biased region" description="Basic residues" evidence="1">
    <location>
        <begin position="305"/>
        <end position="328"/>
    </location>
</feature>